<sequence>MLELSTTARIHFEHPCNVGDLNAADPSVVAVCVGVPTSGEILQLYLRIDAGNRIVETRFKAYGCGWMIACGSLLTTRIQQLTRSEIGKFRHHELVEYLHIPPEKLHCAVLAETAVKTALRDLVTR</sequence>
<dbReference type="Proteomes" id="UP000229278">
    <property type="component" value="Unassembled WGS sequence"/>
</dbReference>
<dbReference type="PANTHER" id="PTHR10093">
    <property type="entry name" value="IRON-SULFUR CLUSTER ASSEMBLY ENZYME NIFU HOMOLOG"/>
    <property type="match status" value="1"/>
</dbReference>
<evidence type="ECO:0000313" key="3">
    <source>
        <dbReference type="Proteomes" id="UP000229278"/>
    </source>
</evidence>
<protein>
    <submittedName>
        <fullName evidence="2">Fe-S cluster assembly scaffold IscU</fullName>
    </submittedName>
</protein>
<dbReference type="GO" id="GO:0016226">
    <property type="term" value="P:iron-sulfur cluster assembly"/>
    <property type="evidence" value="ECO:0007669"/>
    <property type="project" value="InterPro"/>
</dbReference>
<dbReference type="Pfam" id="PF01592">
    <property type="entry name" value="NifU_N"/>
    <property type="match status" value="1"/>
</dbReference>
<feature type="domain" description="NIF system FeS cluster assembly NifU N-terminal" evidence="1">
    <location>
        <begin position="11"/>
        <end position="121"/>
    </location>
</feature>
<dbReference type="InterPro" id="IPR002871">
    <property type="entry name" value="NIF_FeS_clus_asmbl_NifU_N"/>
</dbReference>
<evidence type="ECO:0000259" key="1">
    <source>
        <dbReference type="Pfam" id="PF01592"/>
    </source>
</evidence>
<dbReference type="Gene3D" id="3.90.1010.10">
    <property type="match status" value="1"/>
</dbReference>
<proteinExistence type="predicted"/>
<dbReference type="SUPFAM" id="SSF82649">
    <property type="entry name" value="SufE/NifU"/>
    <property type="match status" value="1"/>
</dbReference>
<dbReference type="GO" id="GO:0051536">
    <property type="term" value="F:iron-sulfur cluster binding"/>
    <property type="evidence" value="ECO:0007669"/>
    <property type="project" value="InterPro"/>
</dbReference>
<evidence type="ECO:0000313" key="2">
    <source>
        <dbReference type="EMBL" id="PIE83585.1"/>
    </source>
</evidence>
<reference evidence="2 3" key="1">
    <citation type="submission" date="2017-10" db="EMBL/GenBank/DDBJ databases">
        <title>Novel microbial diversity and functional potential in the marine mammal oral microbiome.</title>
        <authorList>
            <person name="Dudek N.K."/>
            <person name="Sun C.L."/>
            <person name="Burstein D."/>
            <person name="Kantor R.S."/>
            <person name="Aliaga Goltsman D.S."/>
            <person name="Bik E.M."/>
            <person name="Thomas B.C."/>
            <person name="Banfield J.F."/>
            <person name="Relman D.A."/>
        </authorList>
    </citation>
    <scope>NUCLEOTIDE SEQUENCE [LARGE SCALE GENOMIC DNA]</scope>
    <source>
        <strain evidence="2">DOLJORAL78_50_517</strain>
    </source>
</reference>
<dbReference type="GO" id="GO:0005506">
    <property type="term" value="F:iron ion binding"/>
    <property type="evidence" value="ECO:0007669"/>
    <property type="project" value="InterPro"/>
</dbReference>
<gene>
    <name evidence="2" type="ORF">CSA09_01715</name>
</gene>
<dbReference type="AlphaFoldDB" id="A0A2G6PGB2"/>
<name>A0A2G6PGB2_9GAMM</name>
<dbReference type="EMBL" id="PDTV01000004">
    <property type="protein sequence ID" value="PIE83585.1"/>
    <property type="molecule type" value="Genomic_DNA"/>
</dbReference>
<comment type="caution">
    <text evidence="2">The sequence shown here is derived from an EMBL/GenBank/DDBJ whole genome shotgun (WGS) entry which is preliminary data.</text>
</comment>
<organism evidence="2 3">
    <name type="scientific">Candidatus Contendibacter odensensis</name>
    <dbReference type="NCBI Taxonomy" id="1400860"/>
    <lineage>
        <taxon>Bacteria</taxon>
        <taxon>Pseudomonadati</taxon>
        <taxon>Pseudomonadota</taxon>
        <taxon>Gammaproteobacteria</taxon>
        <taxon>Candidatus Competibacteraceae</taxon>
        <taxon>Candidatus Contendibacter</taxon>
    </lineage>
</organism>
<accession>A0A2G6PGB2</accession>